<evidence type="ECO:0008006" key="3">
    <source>
        <dbReference type="Google" id="ProtNLM"/>
    </source>
</evidence>
<dbReference type="RefSeq" id="WP_317541300.1">
    <property type="nucleotide sequence ID" value="NZ_JAWLKB010000004.1"/>
</dbReference>
<proteinExistence type="predicted"/>
<dbReference type="SUPFAM" id="SSF53474">
    <property type="entry name" value="alpha/beta-Hydrolases"/>
    <property type="match status" value="1"/>
</dbReference>
<sequence length="501" mass="52544">MTTRTMSVVPANTTGSGGALTDVTGVNYTASNGYSSKYHLYAAGLDWSKPVGLLVHLHGDGAFEYNNPTSSWMLGGANGMIAQAKARNMILLVPLTPDDAVNRFTWWAWYGKEENPRYARDLIAYILGRYKIDRKQIWLSGYSGGSQFITRYLLPHFGVDLGIVGGGFICFAGGQAPASTFVPYNPSFKAAWHCRWVVGALDDGTEPGDGFNAVAAANAGAAWYSGQGFATEVTQLTGLGHDLNGLYGPHTGAEIDSRPVPPTLAKVTGLRYNGQIVKEARMMIDGVLTRVYPELSIPTVGATTVTVASTAVTSVACPIPAGNVGDLMLMLVGYEGSIPTPPSGWTYLSGMSADNWGRVAAFTRIRTSSEVSAQVTFSQAKRHAVRIISITDGRSAIAETRTSGGAASSVGVIGITTPSPKNLVIAAVGWRSLASPTFTWPSPWSEIAKDTAAAATSSYFTSLGVATRAEGVPVTIPDFTVGASSATAGGYGTTSIAISPI</sequence>
<dbReference type="InterPro" id="IPR029058">
    <property type="entry name" value="AB_hydrolase_fold"/>
</dbReference>
<evidence type="ECO:0000313" key="2">
    <source>
        <dbReference type="Proteomes" id="UP001185927"/>
    </source>
</evidence>
<dbReference type="Proteomes" id="UP001185927">
    <property type="component" value="Unassembled WGS sequence"/>
</dbReference>
<accession>A0ABU4BSC3</accession>
<keyword evidence="2" id="KW-1185">Reference proteome</keyword>
<evidence type="ECO:0000313" key="1">
    <source>
        <dbReference type="EMBL" id="MDV6267090.1"/>
    </source>
</evidence>
<reference evidence="1 2" key="1">
    <citation type="submission" date="2023-10" db="EMBL/GenBank/DDBJ databases">
        <title>Development of a sustainable strategy for remediation of hydrocarbon-contaminated territories based on the waste exchange concept.</title>
        <authorList>
            <person name="Krivoruchko A."/>
        </authorList>
    </citation>
    <scope>NUCLEOTIDE SEQUENCE [LARGE SCALE GENOMIC DNA]</scope>
    <source>
        <strain evidence="1 2">IEGM 1203</strain>
    </source>
</reference>
<dbReference type="Gene3D" id="3.40.50.1820">
    <property type="entry name" value="alpha/beta hydrolase"/>
    <property type="match status" value="1"/>
</dbReference>
<dbReference type="EMBL" id="JAWLKB010000004">
    <property type="protein sequence ID" value="MDV6267090.1"/>
    <property type="molecule type" value="Genomic_DNA"/>
</dbReference>
<comment type="caution">
    <text evidence="1">The sequence shown here is derived from an EMBL/GenBank/DDBJ whole genome shotgun (WGS) entry which is preliminary data.</text>
</comment>
<name>A0ABU4BSC3_RHOGO</name>
<gene>
    <name evidence="1" type="ORF">R3Q16_10790</name>
</gene>
<organism evidence="1 2">
    <name type="scientific">Rhodococcus globerulus</name>
    <dbReference type="NCBI Taxonomy" id="33008"/>
    <lineage>
        <taxon>Bacteria</taxon>
        <taxon>Bacillati</taxon>
        <taxon>Actinomycetota</taxon>
        <taxon>Actinomycetes</taxon>
        <taxon>Mycobacteriales</taxon>
        <taxon>Nocardiaceae</taxon>
        <taxon>Rhodococcus</taxon>
    </lineage>
</organism>
<protein>
    <recommendedName>
        <fullName evidence="3">Poly(3-hydroxybutyrate) depolymerase</fullName>
    </recommendedName>
</protein>